<organism evidence="1 2">
    <name type="scientific">Penicillium concentricum</name>
    <dbReference type="NCBI Taxonomy" id="293559"/>
    <lineage>
        <taxon>Eukaryota</taxon>
        <taxon>Fungi</taxon>
        <taxon>Dikarya</taxon>
        <taxon>Ascomycota</taxon>
        <taxon>Pezizomycotina</taxon>
        <taxon>Eurotiomycetes</taxon>
        <taxon>Eurotiomycetidae</taxon>
        <taxon>Eurotiales</taxon>
        <taxon>Aspergillaceae</taxon>
        <taxon>Penicillium</taxon>
    </lineage>
</organism>
<sequence length="118" mass="13240">MTYRLHDSQSYAGSSTESVAGRCVDHGVQANTEQECTDDRHLPSGKRAMYVYCYANVHGLVPSYRQIAIFPDDVEEIDLTYADTKWLFRLLGQGRLRTGGRLSTSPPTKYPLGCSQVY</sequence>
<gene>
    <name evidence="1" type="ORF">N7517_005203</name>
</gene>
<keyword evidence="2" id="KW-1185">Reference proteome</keyword>
<evidence type="ECO:0000313" key="2">
    <source>
        <dbReference type="Proteomes" id="UP001147752"/>
    </source>
</evidence>
<dbReference type="Proteomes" id="UP001147752">
    <property type="component" value="Unassembled WGS sequence"/>
</dbReference>
<name>A0A9W9V8Z1_9EURO</name>
<dbReference type="OrthoDB" id="4357639at2759"/>
<dbReference type="AlphaFoldDB" id="A0A9W9V8Z1"/>
<accession>A0A9W9V8Z1</accession>
<dbReference type="RefSeq" id="XP_056579183.1">
    <property type="nucleotide sequence ID" value="XM_056722933.1"/>
</dbReference>
<evidence type="ECO:0000313" key="1">
    <source>
        <dbReference type="EMBL" id="KAJ5373197.1"/>
    </source>
</evidence>
<dbReference type="EMBL" id="JAPZBT010000002">
    <property type="protein sequence ID" value="KAJ5373197.1"/>
    <property type="molecule type" value="Genomic_DNA"/>
</dbReference>
<dbReference type="GeneID" id="81462116"/>
<reference evidence="1" key="2">
    <citation type="journal article" date="2023" name="IMA Fungus">
        <title>Comparative genomic study of the Penicillium genus elucidates a diverse pangenome and 15 lateral gene transfer events.</title>
        <authorList>
            <person name="Petersen C."/>
            <person name="Sorensen T."/>
            <person name="Nielsen M.R."/>
            <person name="Sondergaard T.E."/>
            <person name="Sorensen J.L."/>
            <person name="Fitzpatrick D.A."/>
            <person name="Frisvad J.C."/>
            <person name="Nielsen K.L."/>
        </authorList>
    </citation>
    <scope>NUCLEOTIDE SEQUENCE</scope>
    <source>
        <strain evidence="1">IBT 3081</strain>
    </source>
</reference>
<protein>
    <submittedName>
        <fullName evidence="1">Uncharacterized protein</fullName>
    </submittedName>
</protein>
<comment type="caution">
    <text evidence="1">The sequence shown here is derived from an EMBL/GenBank/DDBJ whole genome shotgun (WGS) entry which is preliminary data.</text>
</comment>
<proteinExistence type="predicted"/>
<reference evidence="1" key="1">
    <citation type="submission" date="2022-12" db="EMBL/GenBank/DDBJ databases">
        <authorList>
            <person name="Petersen C."/>
        </authorList>
    </citation>
    <scope>NUCLEOTIDE SEQUENCE</scope>
    <source>
        <strain evidence="1">IBT 3081</strain>
    </source>
</reference>